<keyword evidence="3" id="KW-1185">Reference proteome</keyword>
<evidence type="ECO:0000313" key="2">
    <source>
        <dbReference type="EMBL" id="KAK3861607.1"/>
    </source>
</evidence>
<evidence type="ECO:0000256" key="1">
    <source>
        <dbReference type="SAM" id="MobiDB-lite"/>
    </source>
</evidence>
<dbReference type="AlphaFoldDB" id="A0AAE1K0V1"/>
<name>A0AAE1K0V1_PETCI</name>
<sequence>MMVVMMATVMEAKREVCTVDVGRRTTSEPEAFEAERWQVEDLVRRHWHRRNGGMVPGSVIFRCGSRDISLLSLDNLRNPYKTIKKMKNEQDDDDDDYYDVENWEYDVLDAQATKSAAAPSPCKSMCVVEVATEKGGAPGIMNLEKKLRRKLDRTLLKLLERPDAAILMSCSNQQYWLIKWSLLRKRLPEFTTAIDTTGMSCGFHPQAVTATPKTAAPAPAKPLVPTPAKPGVPTPAPAPAKPAVPAPAPAKPAAPAAPKA</sequence>
<comment type="caution">
    <text evidence="2">The sequence shown here is derived from an EMBL/GenBank/DDBJ whole genome shotgun (WGS) entry which is preliminary data.</text>
</comment>
<protein>
    <submittedName>
        <fullName evidence="2">Uncharacterized protein</fullName>
    </submittedName>
</protein>
<organism evidence="2 3">
    <name type="scientific">Petrolisthes cinctipes</name>
    <name type="common">Flat porcelain crab</name>
    <dbReference type="NCBI Taxonomy" id="88211"/>
    <lineage>
        <taxon>Eukaryota</taxon>
        <taxon>Metazoa</taxon>
        <taxon>Ecdysozoa</taxon>
        <taxon>Arthropoda</taxon>
        <taxon>Crustacea</taxon>
        <taxon>Multicrustacea</taxon>
        <taxon>Malacostraca</taxon>
        <taxon>Eumalacostraca</taxon>
        <taxon>Eucarida</taxon>
        <taxon>Decapoda</taxon>
        <taxon>Pleocyemata</taxon>
        <taxon>Anomura</taxon>
        <taxon>Galatheoidea</taxon>
        <taxon>Porcellanidae</taxon>
        <taxon>Petrolisthes</taxon>
    </lineage>
</organism>
<proteinExistence type="predicted"/>
<evidence type="ECO:0000313" key="3">
    <source>
        <dbReference type="Proteomes" id="UP001286313"/>
    </source>
</evidence>
<dbReference type="Proteomes" id="UP001286313">
    <property type="component" value="Unassembled WGS sequence"/>
</dbReference>
<feature type="region of interest" description="Disordered" evidence="1">
    <location>
        <begin position="212"/>
        <end position="260"/>
    </location>
</feature>
<gene>
    <name evidence="2" type="ORF">Pcinc_032460</name>
</gene>
<feature type="compositionally biased region" description="Pro residues" evidence="1">
    <location>
        <begin position="219"/>
        <end position="252"/>
    </location>
</feature>
<dbReference type="EMBL" id="JAWQEG010004461">
    <property type="protein sequence ID" value="KAK3861607.1"/>
    <property type="molecule type" value="Genomic_DNA"/>
</dbReference>
<accession>A0AAE1K0V1</accession>
<reference evidence="2" key="1">
    <citation type="submission" date="2023-10" db="EMBL/GenBank/DDBJ databases">
        <title>Genome assemblies of two species of porcelain crab, Petrolisthes cinctipes and Petrolisthes manimaculis (Anomura: Porcellanidae).</title>
        <authorList>
            <person name="Angst P."/>
        </authorList>
    </citation>
    <scope>NUCLEOTIDE SEQUENCE</scope>
    <source>
        <strain evidence="2">PB745_01</strain>
        <tissue evidence="2">Gill</tissue>
    </source>
</reference>